<dbReference type="Proteomes" id="UP000015104">
    <property type="component" value="Unassembled WGS sequence"/>
</dbReference>
<protein>
    <recommendedName>
        <fullName evidence="4">DDE Tnp4 domain-containing protein</fullName>
    </recommendedName>
</protein>
<feature type="compositionally biased region" description="Low complexity" evidence="1">
    <location>
        <begin position="109"/>
        <end position="118"/>
    </location>
</feature>
<reference evidence="2" key="2">
    <citation type="submission" date="2015-06" db="UniProtKB">
        <authorList>
            <consortium name="EnsemblMetazoa"/>
        </authorList>
    </citation>
    <scope>IDENTIFICATION</scope>
</reference>
<evidence type="ECO:0000313" key="3">
    <source>
        <dbReference type="Proteomes" id="UP000015104"/>
    </source>
</evidence>
<feature type="compositionally biased region" description="Acidic residues" evidence="1">
    <location>
        <begin position="145"/>
        <end position="159"/>
    </location>
</feature>
<reference evidence="3" key="1">
    <citation type="submission" date="2011-08" db="EMBL/GenBank/DDBJ databases">
        <authorList>
            <person name="Rombauts S."/>
        </authorList>
    </citation>
    <scope>NUCLEOTIDE SEQUENCE</scope>
    <source>
        <strain evidence="3">London</strain>
    </source>
</reference>
<organism evidence="2 3">
    <name type="scientific">Tetranychus urticae</name>
    <name type="common">Two-spotted spider mite</name>
    <dbReference type="NCBI Taxonomy" id="32264"/>
    <lineage>
        <taxon>Eukaryota</taxon>
        <taxon>Metazoa</taxon>
        <taxon>Ecdysozoa</taxon>
        <taxon>Arthropoda</taxon>
        <taxon>Chelicerata</taxon>
        <taxon>Arachnida</taxon>
        <taxon>Acari</taxon>
        <taxon>Acariformes</taxon>
        <taxon>Trombidiformes</taxon>
        <taxon>Prostigmata</taxon>
        <taxon>Eleutherengona</taxon>
        <taxon>Raphignathae</taxon>
        <taxon>Tetranychoidea</taxon>
        <taxon>Tetranychidae</taxon>
        <taxon>Tetranychus</taxon>
    </lineage>
</organism>
<feature type="compositionally biased region" description="Low complexity" evidence="1">
    <location>
        <begin position="174"/>
        <end position="183"/>
    </location>
</feature>
<dbReference type="HOGENOM" id="CLU_519097_0_0_1"/>
<dbReference type="STRING" id="32264.T1KWR0"/>
<evidence type="ECO:0000256" key="1">
    <source>
        <dbReference type="SAM" id="MobiDB-lite"/>
    </source>
</evidence>
<evidence type="ECO:0000313" key="2">
    <source>
        <dbReference type="EnsemblMetazoa" id="tetur24g02540.1"/>
    </source>
</evidence>
<proteinExistence type="predicted"/>
<dbReference type="EnsemblMetazoa" id="tetur24g02540.1">
    <property type="protein sequence ID" value="tetur24g02540.1"/>
    <property type="gene ID" value="tetur24g02540"/>
</dbReference>
<feature type="region of interest" description="Disordered" evidence="1">
    <location>
        <begin position="90"/>
        <end position="213"/>
    </location>
</feature>
<dbReference type="AlphaFoldDB" id="T1KWR0"/>
<name>T1KWR0_TETUR</name>
<keyword evidence="3" id="KW-1185">Reference proteome</keyword>
<feature type="region of interest" description="Disordered" evidence="1">
    <location>
        <begin position="1"/>
        <end position="25"/>
    </location>
</feature>
<sequence length="525" mass="60546">MASTSSQKNYCVGCSTHHSTSRRKSGNKFRLYPITQLSEAEFFTLNRESLSKKTGRRLAESQINLGNACFQYQQYYQYSLHTENEPIDADLDNELEPQPSISDRDRSRSNSFSSPRTSYVETNYCEDSASESESEDRAISINYEENADQEVFESNESEMEVSSASESEREVAEQSDSNTSNDSESTDSDYEQPPENRPSSPAPNRAEPQRTLSGHTTRVWRCAKCCRSHLEVPNEDQNNFYRHWTGLDHEQFFAFLQDLSFMLHKHPTTVSQNFIRVLKLIVAHFVPLHFGYKYITREEALEHGTRIANALLYVEDGKIVLIADETYCDHQKSSNFPYAQRSHSLHKNRNLFKLFIICLPNGYIVDVVPHTSARDNDAKILENLLNTDPDTQAFLQQGDCWVLDRGFRDVIDLVEEHGFRAFMPRSVEDGRFKIVAEVWHNTSLEHADDIINVCCALMNAFGTRIYSDVGNEEHIITQILRRDKENNLADMILGERFNLQREQWELNDDLYFFAAGTYQLRYVAT</sequence>
<evidence type="ECO:0008006" key="4">
    <source>
        <dbReference type="Google" id="ProtNLM"/>
    </source>
</evidence>
<dbReference type="EMBL" id="CAEY01000653">
    <property type="status" value="NOT_ANNOTATED_CDS"/>
    <property type="molecule type" value="Genomic_DNA"/>
</dbReference>
<accession>T1KWR0</accession>